<accession>A0A7J5UM94</accession>
<evidence type="ECO:0000256" key="2">
    <source>
        <dbReference type="ARBA" id="ARBA00022475"/>
    </source>
</evidence>
<dbReference type="Pfam" id="PF07690">
    <property type="entry name" value="MFS_1"/>
    <property type="match status" value="1"/>
</dbReference>
<dbReference type="Proteomes" id="UP000451860">
    <property type="component" value="Unassembled WGS sequence"/>
</dbReference>
<comment type="caution">
    <text evidence="8">The sequence shown here is derived from an EMBL/GenBank/DDBJ whole genome shotgun (WGS) entry which is preliminary data.</text>
</comment>
<keyword evidence="4 6" id="KW-1133">Transmembrane helix</keyword>
<feature type="transmembrane region" description="Helical" evidence="6">
    <location>
        <begin position="223"/>
        <end position="247"/>
    </location>
</feature>
<feature type="transmembrane region" description="Helical" evidence="6">
    <location>
        <begin position="155"/>
        <end position="177"/>
    </location>
</feature>
<evidence type="ECO:0000256" key="6">
    <source>
        <dbReference type="SAM" id="Phobius"/>
    </source>
</evidence>
<reference evidence="8 9" key="1">
    <citation type="submission" date="2019-10" db="EMBL/GenBank/DDBJ databases">
        <title>Georgenia wutianyii sp. nov. and Georgenia yuyongxinii sp. nov. isolated from plateau pika (Ochotona curzoniae) in the Qinghai-Tibet plateau of China.</title>
        <authorList>
            <person name="Tian Z."/>
        </authorList>
    </citation>
    <scope>NUCLEOTIDE SEQUENCE [LARGE SCALE GENOMIC DNA]</scope>
    <source>
        <strain evidence="8 9">DSM 21501</strain>
    </source>
</reference>
<feature type="transmembrane region" description="Helical" evidence="6">
    <location>
        <begin position="312"/>
        <end position="332"/>
    </location>
</feature>
<evidence type="ECO:0000313" key="9">
    <source>
        <dbReference type="Proteomes" id="UP000451860"/>
    </source>
</evidence>
<feature type="transmembrane region" description="Helical" evidence="6">
    <location>
        <begin position="353"/>
        <end position="374"/>
    </location>
</feature>
<dbReference type="SUPFAM" id="SSF103473">
    <property type="entry name" value="MFS general substrate transporter"/>
    <property type="match status" value="1"/>
</dbReference>
<sequence length="408" mass="41188">MAAISSDRTTAAGAGLAGPLGPRRLAWAILAMAIGSFAIGTTEFATMGLLPRIAADLGATIPQAGHLVSAYAVGVVVGAPLIILALPRVPRTAMLIGLAAALAVGNALSALAPTQTTELGARFLAGLPHGAYFGIAAVVAATISPPQRRARSVSLVMVGLTVATTLGVPVSTALGQLWGWRSLYWLVTATALVAVVAIWRWVPPVPVAAGATARRELSALRSGQLWLAIGIGAIGFGGMFAVYSYITPTMAAAGISERHVPWVLAAFGAAMTLGTVLSGRLTDRTMFGAIFTGMGAMAVTLLLFSVGARGPVSAVVLVVLVAIASQFIGPALQTRLLDVSREGPSLGAALHHSAMNIGNALGAWVGGAVIAAGFGFRAPAWAGALLAVAGLAIAVVSYVLERRGAAAR</sequence>
<dbReference type="PANTHER" id="PTHR43124">
    <property type="entry name" value="PURINE EFFLUX PUMP PBUE"/>
    <property type="match status" value="1"/>
</dbReference>
<dbReference type="EMBL" id="WHJE01000098">
    <property type="protein sequence ID" value="KAE8763053.1"/>
    <property type="molecule type" value="Genomic_DNA"/>
</dbReference>
<dbReference type="Gene3D" id="1.20.1250.20">
    <property type="entry name" value="MFS general substrate transporter like domains"/>
    <property type="match status" value="2"/>
</dbReference>
<feature type="transmembrane region" description="Helical" evidence="6">
    <location>
        <begin position="67"/>
        <end position="86"/>
    </location>
</feature>
<evidence type="ECO:0000256" key="3">
    <source>
        <dbReference type="ARBA" id="ARBA00022692"/>
    </source>
</evidence>
<comment type="subcellular location">
    <subcellularLocation>
        <location evidence="1">Cell membrane</location>
        <topology evidence="1">Multi-pass membrane protein</topology>
    </subcellularLocation>
</comment>
<proteinExistence type="predicted"/>
<dbReference type="RefSeq" id="WP_152202430.1">
    <property type="nucleotide sequence ID" value="NZ_VUKF01000014.1"/>
</dbReference>
<dbReference type="GO" id="GO:0022857">
    <property type="term" value="F:transmembrane transporter activity"/>
    <property type="evidence" value="ECO:0007669"/>
    <property type="project" value="InterPro"/>
</dbReference>
<keyword evidence="5 6" id="KW-0472">Membrane</keyword>
<keyword evidence="9" id="KW-1185">Reference proteome</keyword>
<dbReference type="OrthoDB" id="9814237at2"/>
<dbReference type="GO" id="GO:0005886">
    <property type="term" value="C:plasma membrane"/>
    <property type="evidence" value="ECO:0007669"/>
    <property type="project" value="UniProtKB-SubCell"/>
</dbReference>
<dbReference type="InterPro" id="IPR050189">
    <property type="entry name" value="MFS_Efflux_Transporters"/>
</dbReference>
<keyword evidence="2" id="KW-1003">Cell membrane</keyword>
<dbReference type="AlphaFoldDB" id="A0A7J5UM94"/>
<feature type="transmembrane region" description="Helical" evidence="6">
    <location>
        <begin position="123"/>
        <end position="143"/>
    </location>
</feature>
<dbReference type="PANTHER" id="PTHR43124:SF3">
    <property type="entry name" value="CHLORAMPHENICOL EFFLUX PUMP RV0191"/>
    <property type="match status" value="1"/>
</dbReference>
<gene>
    <name evidence="8" type="ORF">GB883_16160</name>
</gene>
<evidence type="ECO:0000256" key="4">
    <source>
        <dbReference type="ARBA" id="ARBA00022989"/>
    </source>
</evidence>
<feature type="transmembrane region" description="Helical" evidence="6">
    <location>
        <begin position="183"/>
        <end position="202"/>
    </location>
</feature>
<dbReference type="InterPro" id="IPR020846">
    <property type="entry name" value="MFS_dom"/>
</dbReference>
<protein>
    <submittedName>
        <fullName evidence="8">MFS transporter</fullName>
    </submittedName>
</protein>
<name>A0A7J5UM94_9MICO</name>
<keyword evidence="3 6" id="KW-0812">Transmembrane</keyword>
<dbReference type="InterPro" id="IPR011701">
    <property type="entry name" value="MFS"/>
</dbReference>
<feature type="transmembrane region" description="Helical" evidence="6">
    <location>
        <begin position="259"/>
        <end position="279"/>
    </location>
</feature>
<evidence type="ECO:0000256" key="1">
    <source>
        <dbReference type="ARBA" id="ARBA00004651"/>
    </source>
</evidence>
<organism evidence="8 9">
    <name type="scientific">Georgenia thermotolerans</name>
    <dbReference type="NCBI Taxonomy" id="527326"/>
    <lineage>
        <taxon>Bacteria</taxon>
        <taxon>Bacillati</taxon>
        <taxon>Actinomycetota</taxon>
        <taxon>Actinomycetes</taxon>
        <taxon>Micrococcales</taxon>
        <taxon>Bogoriellaceae</taxon>
        <taxon>Georgenia</taxon>
    </lineage>
</organism>
<evidence type="ECO:0000256" key="5">
    <source>
        <dbReference type="ARBA" id="ARBA00023136"/>
    </source>
</evidence>
<dbReference type="PROSITE" id="PS50850">
    <property type="entry name" value="MFS"/>
    <property type="match status" value="1"/>
</dbReference>
<evidence type="ECO:0000259" key="7">
    <source>
        <dbReference type="PROSITE" id="PS50850"/>
    </source>
</evidence>
<feature type="transmembrane region" description="Helical" evidence="6">
    <location>
        <begin position="93"/>
        <end position="111"/>
    </location>
</feature>
<feature type="domain" description="Major facilitator superfamily (MFS) profile" evidence="7">
    <location>
        <begin position="28"/>
        <end position="405"/>
    </location>
</feature>
<dbReference type="CDD" id="cd17324">
    <property type="entry name" value="MFS_NepI_like"/>
    <property type="match status" value="1"/>
</dbReference>
<feature type="transmembrane region" description="Helical" evidence="6">
    <location>
        <begin position="286"/>
        <end position="306"/>
    </location>
</feature>
<feature type="transmembrane region" description="Helical" evidence="6">
    <location>
        <begin position="25"/>
        <end position="47"/>
    </location>
</feature>
<feature type="transmembrane region" description="Helical" evidence="6">
    <location>
        <begin position="380"/>
        <end position="400"/>
    </location>
</feature>
<evidence type="ECO:0000313" key="8">
    <source>
        <dbReference type="EMBL" id="KAE8763053.1"/>
    </source>
</evidence>
<dbReference type="InterPro" id="IPR036259">
    <property type="entry name" value="MFS_trans_sf"/>
</dbReference>